<evidence type="ECO:0000259" key="3">
    <source>
        <dbReference type="Pfam" id="PF01370"/>
    </source>
</evidence>
<dbReference type="InterPro" id="IPR050425">
    <property type="entry name" value="NAD(P)_dehydrat-like"/>
</dbReference>
<dbReference type="GO" id="GO:0016616">
    <property type="term" value="F:oxidoreductase activity, acting on the CH-OH group of donors, NAD or NADP as acceptor"/>
    <property type="evidence" value="ECO:0007669"/>
    <property type="project" value="TreeGrafter"/>
</dbReference>
<gene>
    <name evidence="4" type="ORF">N7509_008448</name>
</gene>
<sequence length="300" mass="33036">MTRVLLTGGSGFIATHVLETLLARGHSVVTTVRSEQKAQAILTAHPELSKNRLDCVIVTDMAQENAFDEVVVSEPPFQAVIHTASPYHFNAKDAKELLDPAIIGTTGILKSVQKYAPTVQRVVVTSSFAAINNIYAKAKGKVYSEADWCPITVDQANDNPANAYRASKTFAERAAWDFVEKEKPHFDLRNYLYVDVRDLALAHVLAIEKAEAGGKRFFTVSSHFSNKEIAQIIDQEFPKFRSRLPTGEALVPGDYPADGVYGFDSSRAREILGVKFRPLKESIVDAVNSLLAVEPEISRS</sequence>
<comment type="similarity">
    <text evidence="2">Belongs to the NAD(P)-dependent epimerase/dehydratase family. Dihydroflavonol-4-reductase subfamily.</text>
</comment>
<dbReference type="SUPFAM" id="SSF51735">
    <property type="entry name" value="NAD(P)-binding Rossmann-fold domains"/>
    <property type="match status" value="1"/>
</dbReference>
<organism evidence="4 5">
    <name type="scientific">Penicillium cosmopolitanum</name>
    <dbReference type="NCBI Taxonomy" id="1131564"/>
    <lineage>
        <taxon>Eukaryota</taxon>
        <taxon>Fungi</taxon>
        <taxon>Dikarya</taxon>
        <taxon>Ascomycota</taxon>
        <taxon>Pezizomycotina</taxon>
        <taxon>Eurotiomycetes</taxon>
        <taxon>Eurotiomycetidae</taxon>
        <taxon>Eurotiales</taxon>
        <taxon>Aspergillaceae</taxon>
        <taxon>Penicillium</taxon>
    </lineage>
</organism>
<reference evidence="4" key="2">
    <citation type="journal article" date="2023" name="IMA Fungus">
        <title>Comparative genomic study of the Penicillium genus elucidates a diverse pangenome and 15 lateral gene transfer events.</title>
        <authorList>
            <person name="Petersen C."/>
            <person name="Sorensen T."/>
            <person name="Nielsen M.R."/>
            <person name="Sondergaard T.E."/>
            <person name="Sorensen J.L."/>
            <person name="Fitzpatrick D.A."/>
            <person name="Frisvad J.C."/>
            <person name="Nielsen K.L."/>
        </authorList>
    </citation>
    <scope>NUCLEOTIDE SEQUENCE</scope>
    <source>
        <strain evidence="4">IBT 29677</strain>
    </source>
</reference>
<dbReference type="OrthoDB" id="2735536at2759"/>
<evidence type="ECO:0000313" key="5">
    <source>
        <dbReference type="Proteomes" id="UP001147747"/>
    </source>
</evidence>
<protein>
    <submittedName>
        <fullName evidence="4">NAD(P)-binding protein</fullName>
    </submittedName>
</protein>
<dbReference type="GeneID" id="81372065"/>
<dbReference type="PANTHER" id="PTHR10366:SF564">
    <property type="entry name" value="STEROL-4-ALPHA-CARBOXYLATE 3-DEHYDROGENASE, DECARBOXYLATING"/>
    <property type="match status" value="1"/>
</dbReference>
<reference evidence="4" key="1">
    <citation type="submission" date="2022-12" db="EMBL/GenBank/DDBJ databases">
        <authorList>
            <person name="Petersen C."/>
        </authorList>
    </citation>
    <scope>NUCLEOTIDE SEQUENCE</scope>
    <source>
        <strain evidence="4">IBT 29677</strain>
    </source>
</reference>
<evidence type="ECO:0000313" key="4">
    <source>
        <dbReference type="EMBL" id="KAJ5385907.1"/>
    </source>
</evidence>
<keyword evidence="1" id="KW-0560">Oxidoreductase</keyword>
<evidence type="ECO:0000256" key="1">
    <source>
        <dbReference type="ARBA" id="ARBA00023002"/>
    </source>
</evidence>
<feature type="domain" description="NAD-dependent epimerase/dehydratase" evidence="3">
    <location>
        <begin position="4"/>
        <end position="181"/>
    </location>
</feature>
<dbReference type="EMBL" id="JAPZBU010000009">
    <property type="protein sequence ID" value="KAJ5385907.1"/>
    <property type="molecule type" value="Genomic_DNA"/>
</dbReference>
<evidence type="ECO:0000256" key="2">
    <source>
        <dbReference type="ARBA" id="ARBA00023445"/>
    </source>
</evidence>
<keyword evidence="5" id="KW-1185">Reference proteome</keyword>
<dbReference type="Gene3D" id="3.40.50.720">
    <property type="entry name" value="NAD(P)-binding Rossmann-like Domain"/>
    <property type="match status" value="2"/>
</dbReference>
<dbReference type="InterPro" id="IPR001509">
    <property type="entry name" value="Epimerase_deHydtase"/>
</dbReference>
<name>A0A9W9VMM4_9EURO</name>
<dbReference type="PANTHER" id="PTHR10366">
    <property type="entry name" value="NAD DEPENDENT EPIMERASE/DEHYDRATASE"/>
    <property type="match status" value="1"/>
</dbReference>
<dbReference type="InterPro" id="IPR036291">
    <property type="entry name" value="NAD(P)-bd_dom_sf"/>
</dbReference>
<comment type="caution">
    <text evidence="4">The sequence shown here is derived from an EMBL/GenBank/DDBJ whole genome shotgun (WGS) entry which is preliminary data.</text>
</comment>
<dbReference type="AlphaFoldDB" id="A0A9W9VMM4"/>
<accession>A0A9W9VMM4</accession>
<dbReference type="RefSeq" id="XP_056483705.1">
    <property type="nucleotide sequence ID" value="XM_056633085.1"/>
</dbReference>
<dbReference type="Pfam" id="PF01370">
    <property type="entry name" value="Epimerase"/>
    <property type="match status" value="1"/>
</dbReference>
<proteinExistence type="inferred from homology"/>
<dbReference type="Proteomes" id="UP001147747">
    <property type="component" value="Unassembled WGS sequence"/>
</dbReference>